<accession>A0ABR4BMA7</accession>
<organism evidence="2 3">
    <name type="scientific">Lepraria finkii</name>
    <dbReference type="NCBI Taxonomy" id="1340010"/>
    <lineage>
        <taxon>Eukaryota</taxon>
        <taxon>Fungi</taxon>
        <taxon>Dikarya</taxon>
        <taxon>Ascomycota</taxon>
        <taxon>Pezizomycotina</taxon>
        <taxon>Lecanoromycetes</taxon>
        <taxon>OSLEUM clade</taxon>
        <taxon>Lecanoromycetidae</taxon>
        <taxon>Lecanorales</taxon>
        <taxon>Lecanorineae</taxon>
        <taxon>Stereocaulaceae</taxon>
        <taxon>Lepraria</taxon>
    </lineage>
</organism>
<feature type="compositionally biased region" description="Polar residues" evidence="1">
    <location>
        <begin position="52"/>
        <end position="77"/>
    </location>
</feature>
<feature type="region of interest" description="Disordered" evidence="1">
    <location>
        <begin position="1"/>
        <end position="77"/>
    </location>
</feature>
<protein>
    <submittedName>
        <fullName evidence="2">Uncharacterized protein</fullName>
    </submittedName>
</protein>
<dbReference type="Proteomes" id="UP001590951">
    <property type="component" value="Unassembled WGS sequence"/>
</dbReference>
<dbReference type="EMBL" id="JBHFEH010000003">
    <property type="protein sequence ID" value="KAL2057904.1"/>
    <property type="molecule type" value="Genomic_DNA"/>
</dbReference>
<name>A0ABR4BMA7_9LECA</name>
<sequence length="119" mass="12657">MEHDEEVVLDNDIPNRLRAEVTHRTASQHSPIPYSASTSSSPCSTPDISKSKLPSGSPNNDSKSASPSRQDTSSPLICPSFSTIVRRGLFLSLCSRPHCAFILGLSGAAAIGGNMRSIF</sequence>
<evidence type="ECO:0000256" key="1">
    <source>
        <dbReference type="SAM" id="MobiDB-lite"/>
    </source>
</evidence>
<feature type="compositionally biased region" description="Basic and acidic residues" evidence="1">
    <location>
        <begin position="13"/>
        <end position="23"/>
    </location>
</feature>
<proteinExistence type="predicted"/>
<evidence type="ECO:0000313" key="3">
    <source>
        <dbReference type="Proteomes" id="UP001590951"/>
    </source>
</evidence>
<comment type="caution">
    <text evidence="2">The sequence shown here is derived from an EMBL/GenBank/DDBJ whole genome shotgun (WGS) entry which is preliminary data.</text>
</comment>
<gene>
    <name evidence="2" type="ORF">ABVK25_001521</name>
</gene>
<keyword evidence="3" id="KW-1185">Reference proteome</keyword>
<reference evidence="2 3" key="1">
    <citation type="submission" date="2024-09" db="EMBL/GenBank/DDBJ databases">
        <title>Rethinking Asexuality: The Enigmatic Case of Functional Sexual Genes in Lepraria (Stereocaulaceae).</title>
        <authorList>
            <person name="Doellman M."/>
            <person name="Sun Y."/>
            <person name="Barcenas-Pena A."/>
            <person name="Lumbsch H.T."/>
            <person name="Grewe F."/>
        </authorList>
    </citation>
    <scope>NUCLEOTIDE SEQUENCE [LARGE SCALE GENOMIC DNA]</scope>
    <source>
        <strain evidence="2 3">Grewe 0041</strain>
    </source>
</reference>
<feature type="compositionally biased region" description="Low complexity" evidence="1">
    <location>
        <begin position="30"/>
        <end position="48"/>
    </location>
</feature>
<evidence type="ECO:0000313" key="2">
    <source>
        <dbReference type="EMBL" id="KAL2057904.1"/>
    </source>
</evidence>